<comment type="caution">
    <text evidence="2">The sequence shown here is derived from an EMBL/GenBank/DDBJ whole genome shotgun (WGS) entry which is preliminary data.</text>
</comment>
<feature type="compositionally biased region" description="Basic residues" evidence="1">
    <location>
        <begin position="1"/>
        <end position="10"/>
    </location>
</feature>
<dbReference type="AlphaFoldDB" id="A0A9Q1E998"/>
<proteinExistence type="predicted"/>
<feature type="compositionally biased region" description="Gly residues" evidence="1">
    <location>
        <begin position="77"/>
        <end position="86"/>
    </location>
</feature>
<gene>
    <name evidence="2" type="ORF">SKAU_G00401900</name>
</gene>
<dbReference type="Proteomes" id="UP001152622">
    <property type="component" value="Chromosome 21"/>
</dbReference>
<organism evidence="2 3">
    <name type="scientific">Synaphobranchus kaupii</name>
    <name type="common">Kaup's arrowtooth eel</name>
    <dbReference type="NCBI Taxonomy" id="118154"/>
    <lineage>
        <taxon>Eukaryota</taxon>
        <taxon>Metazoa</taxon>
        <taxon>Chordata</taxon>
        <taxon>Craniata</taxon>
        <taxon>Vertebrata</taxon>
        <taxon>Euteleostomi</taxon>
        <taxon>Actinopterygii</taxon>
        <taxon>Neopterygii</taxon>
        <taxon>Teleostei</taxon>
        <taxon>Anguilliformes</taxon>
        <taxon>Synaphobranchidae</taxon>
        <taxon>Synaphobranchus</taxon>
    </lineage>
</organism>
<keyword evidence="3" id="KW-1185">Reference proteome</keyword>
<reference evidence="2" key="1">
    <citation type="journal article" date="2023" name="Science">
        <title>Genome structures resolve the early diversification of teleost fishes.</title>
        <authorList>
            <person name="Parey E."/>
            <person name="Louis A."/>
            <person name="Montfort J."/>
            <person name="Bouchez O."/>
            <person name="Roques C."/>
            <person name="Iampietro C."/>
            <person name="Lluch J."/>
            <person name="Castinel A."/>
            <person name="Donnadieu C."/>
            <person name="Desvignes T."/>
            <person name="Floi Bucao C."/>
            <person name="Jouanno E."/>
            <person name="Wen M."/>
            <person name="Mejri S."/>
            <person name="Dirks R."/>
            <person name="Jansen H."/>
            <person name="Henkel C."/>
            <person name="Chen W.J."/>
            <person name="Zahm M."/>
            <person name="Cabau C."/>
            <person name="Klopp C."/>
            <person name="Thompson A.W."/>
            <person name="Robinson-Rechavi M."/>
            <person name="Braasch I."/>
            <person name="Lecointre G."/>
            <person name="Bobe J."/>
            <person name="Postlethwait J.H."/>
            <person name="Berthelot C."/>
            <person name="Roest Crollius H."/>
            <person name="Guiguen Y."/>
        </authorList>
    </citation>
    <scope>NUCLEOTIDE SEQUENCE</scope>
    <source>
        <strain evidence="2">WJC10195</strain>
    </source>
</reference>
<name>A0A9Q1E998_SYNKA</name>
<evidence type="ECO:0000313" key="3">
    <source>
        <dbReference type="Proteomes" id="UP001152622"/>
    </source>
</evidence>
<feature type="compositionally biased region" description="Polar residues" evidence="1">
    <location>
        <begin position="26"/>
        <end position="39"/>
    </location>
</feature>
<dbReference type="EMBL" id="JAINUF010000021">
    <property type="protein sequence ID" value="KAJ8334551.1"/>
    <property type="molecule type" value="Genomic_DNA"/>
</dbReference>
<sequence length="86" mass="8886">MNVSRPRRGSHLVPISSAGEDKSCSHARQSLPETQTSQPRNHDLQAQRPGQVPAERTHNSGPGRAGPAGVTDVLRGSVGGRGAAAA</sequence>
<evidence type="ECO:0000256" key="1">
    <source>
        <dbReference type="SAM" id="MobiDB-lite"/>
    </source>
</evidence>
<evidence type="ECO:0000313" key="2">
    <source>
        <dbReference type="EMBL" id="KAJ8334551.1"/>
    </source>
</evidence>
<feature type="region of interest" description="Disordered" evidence="1">
    <location>
        <begin position="1"/>
        <end position="86"/>
    </location>
</feature>
<protein>
    <submittedName>
        <fullName evidence="2">Uncharacterized protein</fullName>
    </submittedName>
</protein>
<accession>A0A9Q1E998</accession>